<protein>
    <submittedName>
        <fullName evidence="1">Uncharacterized protein</fullName>
    </submittedName>
</protein>
<dbReference type="Proteomes" id="UP000248961">
    <property type="component" value="Unassembled WGS sequence"/>
</dbReference>
<proteinExistence type="predicted"/>
<reference evidence="1 2" key="1">
    <citation type="submission" date="2018-02" db="EMBL/GenBank/DDBJ databases">
        <title>The genomes of Aspergillus section Nigri reveals drivers in fungal speciation.</title>
        <authorList>
            <consortium name="DOE Joint Genome Institute"/>
            <person name="Vesth T.C."/>
            <person name="Nybo J."/>
            <person name="Theobald S."/>
            <person name="Brandl J."/>
            <person name="Frisvad J.C."/>
            <person name="Nielsen K.F."/>
            <person name="Lyhne E.K."/>
            <person name="Kogle M.E."/>
            <person name="Kuo A."/>
            <person name="Riley R."/>
            <person name="Clum A."/>
            <person name="Nolan M."/>
            <person name="Lipzen A."/>
            <person name="Salamov A."/>
            <person name="Henrissat B."/>
            <person name="Wiebenga A."/>
            <person name="De vries R.P."/>
            <person name="Grigoriev I.V."/>
            <person name="Mortensen U.H."/>
            <person name="Andersen M.R."/>
            <person name="Baker S.E."/>
        </authorList>
    </citation>
    <scope>NUCLEOTIDE SEQUENCE [LARGE SCALE GENOMIC DNA]</scope>
    <source>
        <strain evidence="1 2">CBS 101889</strain>
    </source>
</reference>
<feature type="non-terminal residue" evidence="1">
    <location>
        <position position="1"/>
    </location>
</feature>
<sequence>LAHTTTGCGKQGFPSAQPYLSHTPGANPFCCMFFFDHVFLFLRHQSFSTEYTLRASLRGASAGVLGIRDKLLPTCIVANASRRDP</sequence>
<keyword evidence="2" id="KW-1185">Reference proteome</keyword>
<evidence type="ECO:0000313" key="2">
    <source>
        <dbReference type="Proteomes" id="UP000248961"/>
    </source>
</evidence>
<dbReference type="EMBL" id="KZ824309">
    <property type="protein sequence ID" value="RAL08845.1"/>
    <property type="molecule type" value="Genomic_DNA"/>
</dbReference>
<dbReference type="AlphaFoldDB" id="A0A395HNJ0"/>
<evidence type="ECO:0000313" key="1">
    <source>
        <dbReference type="EMBL" id="RAL08845.1"/>
    </source>
</evidence>
<name>A0A395HNJ0_ASPHC</name>
<accession>A0A395HNJ0</accession>
<organism evidence="1 2">
    <name type="scientific">Aspergillus homomorphus (strain CBS 101889)</name>
    <dbReference type="NCBI Taxonomy" id="1450537"/>
    <lineage>
        <taxon>Eukaryota</taxon>
        <taxon>Fungi</taxon>
        <taxon>Dikarya</taxon>
        <taxon>Ascomycota</taxon>
        <taxon>Pezizomycotina</taxon>
        <taxon>Eurotiomycetes</taxon>
        <taxon>Eurotiomycetidae</taxon>
        <taxon>Eurotiales</taxon>
        <taxon>Aspergillaceae</taxon>
        <taxon>Aspergillus</taxon>
        <taxon>Aspergillus subgen. Circumdati</taxon>
    </lineage>
</organism>
<dbReference type="VEuPathDB" id="FungiDB:BO97DRAFT_353144"/>
<gene>
    <name evidence="1" type="ORF">BO97DRAFT_353144</name>
</gene>
<dbReference type="OrthoDB" id="4483219at2759"/>